<protein>
    <recommendedName>
        <fullName evidence="1">PIN domain-containing protein</fullName>
    </recommendedName>
</protein>
<dbReference type="InterPro" id="IPR002716">
    <property type="entry name" value="PIN_dom"/>
</dbReference>
<dbReference type="Pfam" id="PF01850">
    <property type="entry name" value="PIN"/>
    <property type="match status" value="1"/>
</dbReference>
<name>A0A1G6Q9J2_9BACT</name>
<organism evidence="2 3">
    <name type="scientific">Algoriphagus faecimaris</name>
    <dbReference type="NCBI Taxonomy" id="686796"/>
    <lineage>
        <taxon>Bacteria</taxon>
        <taxon>Pseudomonadati</taxon>
        <taxon>Bacteroidota</taxon>
        <taxon>Cytophagia</taxon>
        <taxon>Cytophagales</taxon>
        <taxon>Cyclobacteriaceae</taxon>
        <taxon>Algoriphagus</taxon>
    </lineage>
</organism>
<evidence type="ECO:0000313" key="3">
    <source>
        <dbReference type="Proteomes" id="UP000199060"/>
    </source>
</evidence>
<dbReference type="RefSeq" id="WP_087938466.1">
    <property type="nucleotide sequence ID" value="NZ_FNAC01000008.1"/>
</dbReference>
<sequence>MTGPKILVDSSVWIDFFKSTKSSPLSIYLEEDIVFTNELILTELIPWLHQDKKWAAIESLNALESIPLSIDWEIIRQIQQLNLKNGINKVGIPDLIIINQVIEEKLVLFSHDKHFKLMQEILKFDLIT</sequence>
<dbReference type="OrthoDB" id="9811788at2"/>
<dbReference type="EMBL" id="FNAC01000008">
    <property type="protein sequence ID" value="SDC89182.1"/>
    <property type="molecule type" value="Genomic_DNA"/>
</dbReference>
<feature type="domain" description="PIN" evidence="1">
    <location>
        <begin position="6"/>
        <end position="117"/>
    </location>
</feature>
<proteinExistence type="predicted"/>
<reference evidence="3" key="1">
    <citation type="submission" date="2016-10" db="EMBL/GenBank/DDBJ databases">
        <authorList>
            <person name="Varghese N."/>
            <person name="Submissions S."/>
        </authorList>
    </citation>
    <scope>NUCLEOTIDE SEQUENCE [LARGE SCALE GENOMIC DNA]</scope>
    <source>
        <strain evidence="3">DSM 23095</strain>
    </source>
</reference>
<dbReference type="SUPFAM" id="SSF88723">
    <property type="entry name" value="PIN domain-like"/>
    <property type="match status" value="1"/>
</dbReference>
<gene>
    <name evidence="2" type="ORF">SAMN04488104_1008124</name>
</gene>
<dbReference type="STRING" id="686796.SAMN04488104_1008124"/>
<dbReference type="Proteomes" id="UP000199060">
    <property type="component" value="Unassembled WGS sequence"/>
</dbReference>
<accession>A0A1G6Q9J2</accession>
<dbReference type="InterPro" id="IPR029060">
    <property type="entry name" value="PIN-like_dom_sf"/>
</dbReference>
<keyword evidence="3" id="KW-1185">Reference proteome</keyword>
<evidence type="ECO:0000259" key="1">
    <source>
        <dbReference type="Pfam" id="PF01850"/>
    </source>
</evidence>
<dbReference type="AlphaFoldDB" id="A0A1G6Q9J2"/>
<dbReference type="Gene3D" id="3.40.50.1010">
    <property type="entry name" value="5'-nuclease"/>
    <property type="match status" value="1"/>
</dbReference>
<evidence type="ECO:0000313" key="2">
    <source>
        <dbReference type="EMBL" id="SDC89182.1"/>
    </source>
</evidence>